<keyword evidence="5 7" id="KW-0472">Membrane</keyword>
<evidence type="ECO:0000256" key="6">
    <source>
        <dbReference type="SAM" id="MobiDB-lite"/>
    </source>
</evidence>
<feature type="transmembrane region" description="Helical" evidence="7">
    <location>
        <begin position="179"/>
        <end position="201"/>
    </location>
</feature>
<evidence type="ECO:0000256" key="5">
    <source>
        <dbReference type="ARBA" id="ARBA00023136"/>
    </source>
</evidence>
<feature type="transmembrane region" description="Helical" evidence="7">
    <location>
        <begin position="260"/>
        <end position="282"/>
    </location>
</feature>
<keyword evidence="2" id="KW-1003">Cell membrane</keyword>
<feature type="compositionally biased region" description="Polar residues" evidence="6">
    <location>
        <begin position="1"/>
        <end position="19"/>
    </location>
</feature>
<dbReference type="RefSeq" id="WP_084381415.1">
    <property type="nucleotide sequence ID" value="NZ_LS483433.1"/>
</dbReference>
<dbReference type="GO" id="GO:0005886">
    <property type="term" value="C:plasma membrane"/>
    <property type="evidence" value="ECO:0007669"/>
    <property type="project" value="UniProtKB-SubCell"/>
</dbReference>
<dbReference type="Pfam" id="PF07690">
    <property type="entry name" value="MFS_1"/>
    <property type="match status" value="1"/>
</dbReference>
<evidence type="ECO:0000256" key="2">
    <source>
        <dbReference type="ARBA" id="ARBA00022475"/>
    </source>
</evidence>
<dbReference type="Gene3D" id="1.20.1250.20">
    <property type="entry name" value="MFS general substrate transporter like domains"/>
    <property type="match status" value="1"/>
</dbReference>
<keyword evidence="4 7" id="KW-1133">Transmembrane helix</keyword>
<gene>
    <name evidence="9" type="ORF">SAMN05216202_4436</name>
</gene>
<feature type="transmembrane region" description="Helical" evidence="7">
    <location>
        <begin position="344"/>
        <end position="369"/>
    </location>
</feature>
<sequence length="399" mass="40785">MTHSVKTASPSDLSTTPRTSPAPASWSAVVAIGVGAFTLVSAEFLPVGLLPQIAQDLAISEGQAGLMVTAPGIVAACAALLTISVGKHIQRQHALWALLSLLVISNALVACANSLPVLLAARVLLGVAVGGFWTIGVSLGARLRPNAIGRATSIIFSGVTLGTVAGVPAGTLLGGLLGWRLAFAAFAVLVVLVVAALVVLLPRIPPEKSLGFGQVPVVLRMTNVRAGLVAVVLIFTGQLAAYTYIAPFLKQTSGIDSGNLSALLLAYGVAGIIGNIFCGWFVERDVRRAVLVTTLFLGGAMLSLVVWGTNPVWATAAVVAWGVGFGMLPIAIQSWIFKAAPDRLEVVAALFVAVGQLAMGIGALIGGVAVDHFGVQMAIGVGVAGTLGATLWIVARFPR</sequence>
<feature type="transmembrane region" description="Helical" evidence="7">
    <location>
        <begin position="289"/>
        <end position="307"/>
    </location>
</feature>
<evidence type="ECO:0000313" key="10">
    <source>
        <dbReference type="Proteomes" id="UP000198600"/>
    </source>
</evidence>
<dbReference type="InterPro" id="IPR050189">
    <property type="entry name" value="MFS_Efflux_Transporters"/>
</dbReference>
<dbReference type="SUPFAM" id="SSF103473">
    <property type="entry name" value="MFS general substrate transporter"/>
    <property type="match status" value="1"/>
</dbReference>
<organism evidence="9 10">
    <name type="scientific">Pseudomonas mucidolens</name>
    <dbReference type="NCBI Taxonomy" id="46679"/>
    <lineage>
        <taxon>Bacteria</taxon>
        <taxon>Pseudomonadati</taxon>
        <taxon>Pseudomonadota</taxon>
        <taxon>Gammaproteobacteria</taxon>
        <taxon>Pseudomonadales</taxon>
        <taxon>Pseudomonadaceae</taxon>
        <taxon>Pseudomonas</taxon>
    </lineage>
</organism>
<dbReference type="Proteomes" id="UP000198600">
    <property type="component" value="Chromosome I"/>
</dbReference>
<evidence type="ECO:0000256" key="4">
    <source>
        <dbReference type="ARBA" id="ARBA00022989"/>
    </source>
</evidence>
<evidence type="ECO:0000256" key="3">
    <source>
        <dbReference type="ARBA" id="ARBA00022692"/>
    </source>
</evidence>
<feature type="transmembrane region" description="Helical" evidence="7">
    <location>
        <begin position="64"/>
        <end position="83"/>
    </location>
</feature>
<dbReference type="OrthoDB" id="9812189at2"/>
<dbReference type="PANTHER" id="PTHR43124:SF3">
    <property type="entry name" value="CHLORAMPHENICOL EFFLUX PUMP RV0191"/>
    <property type="match status" value="1"/>
</dbReference>
<dbReference type="STRING" id="46679.SAMN05216202_4436"/>
<feature type="transmembrane region" description="Helical" evidence="7">
    <location>
        <begin position="375"/>
        <end position="395"/>
    </location>
</feature>
<feature type="transmembrane region" description="Helical" evidence="7">
    <location>
        <begin position="121"/>
        <end position="141"/>
    </location>
</feature>
<feature type="transmembrane region" description="Helical" evidence="7">
    <location>
        <begin position="24"/>
        <end position="44"/>
    </location>
</feature>
<dbReference type="EMBL" id="LT629802">
    <property type="protein sequence ID" value="SDV07861.1"/>
    <property type="molecule type" value="Genomic_DNA"/>
</dbReference>
<feature type="region of interest" description="Disordered" evidence="6">
    <location>
        <begin position="1"/>
        <end position="23"/>
    </location>
</feature>
<comment type="subcellular location">
    <subcellularLocation>
        <location evidence="1">Cell membrane</location>
        <topology evidence="1">Multi-pass membrane protein</topology>
    </subcellularLocation>
</comment>
<dbReference type="InterPro" id="IPR011701">
    <property type="entry name" value="MFS"/>
</dbReference>
<dbReference type="PROSITE" id="PS50850">
    <property type="entry name" value="MFS"/>
    <property type="match status" value="1"/>
</dbReference>
<dbReference type="InterPro" id="IPR036259">
    <property type="entry name" value="MFS_trans_sf"/>
</dbReference>
<dbReference type="AlphaFoldDB" id="A0A1H2NRV6"/>
<evidence type="ECO:0000256" key="1">
    <source>
        <dbReference type="ARBA" id="ARBA00004651"/>
    </source>
</evidence>
<feature type="transmembrane region" description="Helical" evidence="7">
    <location>
        <begin position="222"/>
        <end position="245"/>
    </location>
</feature>
<feature type="transmembrane region" description="Helical" evidence="7">
    <location>
        <begin position="153"/>
        <end position="173"/>
    </location>
</feature>
<name>A0A1H2NRV6_9PSED</name>
<proteinExistence type="predicted"/>
<feature type="transmembrane region" description="Helical" evidence="7">
    <location>
        <begin position="95"/>
        <end position="115"/>
    </location>
</feature>
<accession>A0A1H2NRV6</accession>
<evidence type="ECO:0000256" key="7">
    <source>
        <dbReference type="SAM" id="Phobius"/>
    </source>
</evidence>
<dbReference type="InterPro" id="IPR020846">
    <property type="entry name" value="MFS_dom"/>
</dbReference>
<keyword evidence="3 7" id="KW-0812">Transmembrane</keyword>
<evidence type="ECO:0000259" key="8">
    <source>
        <dbReference type="PROSITE" id="PS50850"/>
    </source>
</evidence>
<reference evidence="10" key="1">
    <citation type="submission" date="2016-10" db="EMBL/GenBank/DDBJ databases">
        <authorList>
            <person name="Varghese N."/>
            <person name="Submissions S."/>
        </authorList>
    </citation>
    <scope>NUCLEOTIDE SEQUENCE [LARGE SCALE GENOMIC DNA]</scope>
    <source>
        <strain evidence="10">LMG 2223</strain>
    </source>
</reference>
<dbReference type="CDD" id="cd17324">
    <property type="entry name" value="MFS_NepI_like"/>
    <property type="match status" value="1"/>
</dbReference>
<protein>
    <submittedName>
        <fullName evidence="9">Predicted arabinose efflux permease, MFS family</fullName>
    </submittedName>
</protein>
<feature type="transmembrane region" description="Helical" evidence="7">
    <location>
        <begin position="313"/>
        <end position="332"/>
    </location>
</feature>
<feature type="domain" description="Major facilitator superfamily (MFS) profile" evidence="8">
    <location>
        <begin position="28"/>
        <end position="399"/>
    </location>
</feature>
<dbReference type="PANTHER" id="PTHR43124">
    <property type="entry name" value="PURINE EFFLUX PUMP PBUE"/>
    <property type="match status" value="1"/>
</dbReference>
<keyword evidence="10" id="KW-1185">Reference proteome</keyword>
<dbReference type="GO" id="GO:0022857">
    <property type="term" value="F:transmembrane transporter activity"/>
    <property type="evidence" value="ECO:0007669"/>
    <property type="project" value="InterPro"/>
</dbReference>
<evidence type="ECO:0000313" key="9">
    <source>
        <dbReference type="EMBL" id="SDV07861.1"/>
    </source>
</evidence>